<gene>
    <name evidence="7" type="primary">thrC</name>
    <name evidence="7" type="ORF">E7V67_014995</name>
</gene>
<dbReference type="InterPro" id="IPR036052">
    <property type="entry name" value="TrpB-like_PALP_sf"/>
</dbReference>
<dbReference type="GO" id="GO:0004795">
    <property type="term" value="F:threonine synthase activity"/>
    <property type="evidence" value="ECO:0007669"/>
    <property type="project" value="UniProtKB-EC"/>
</dbReference>
<dbReference type="Proteomes" id="UP000321323">
    <property type="component" value="Chromosome"/>
</dbReference>
<dbReference type="SUPFAM" id="SSF53686">
    <property type="entry name" value="Tryptophan synthase beta subunit-like PLP-dependent enzymes"/>
    <property type="match status" value="1"/>
</dbReference>
<organism evidence="7 8">
    <name type="scientific">[Empedobacter] haloabium</name>
    <dbReference type="NCBI Taxonomy" id="592317"/>
    <lineage>
        <taxon>Bacteria</taxon>
        <taxon>Pseudomonadati</taxon>
        <taxon>Pseudomonadota</taxon>
        <taxon>Betaproteobacteria</taxon>
        <taxon>Burkholderiales</taxon>
        <taxon>Oxalobacteraceae</taxon>
        <taxon>Telluria group</taxon>
        <taxon>Telluria group incertae sedis</taxon>
    </lineage>
</organism>
<comment type="similarity">
    <text evidence="2">Belongs to the threonine synthase family.</text>
</comment>
<dbReference type="Gene3D" id="3.40.50.1100">
    <property type="match status" value="2"/>
</dbReference>
<dbReference type="EMBL" id="CP136508">
    <property type="protein sequence ID" value="WUR11027.1"/>
    <property type="molecule type" value="Genomic_DNA"/>
</dbReference>
<dbReference type="PANTHER" id="PTHR48078">
    <property type="entry name" value="THREONINE DEHYDRATASE, MITOCHONDRIAL-RELATED"/>
    <property type="match status" value="1"/>
</dbReference>
<dbReference type="NCBIfam" id="TIGR00260">
    <property type="entry name" value="thrC"/>
    <property type="match status" value="1"/>
</dbReference>
<evidence type="ECO:0000256" key="1">
    <source>
        <dbReference type="ARBA" id="ARBA00001933"/>
    </source>
</evidence>
<evidence type="ECO:0000313" key="8">
    <source>
        <dbReference type="Proteomes" id="UP000321323"/>
    </source>
</evidence>
<keyword evidence="3" id="KW-0663">Pyridoxal phosphate</keyword>
<evidence type="ECO:0000256" key="3">
    <source>
        <dbReference type="ARBA" id="ARBA00022898"/>
    </source>
</evidence>
<evidence type="ECO:0000256" key="4">
    <source>
        <dbReference type="ARBA" id="ARBA00023239"/>
    </source>
</evidence>
<dbReference type="InterPro" id="IPR004450">
    <property type="entry name" value="Thr_synthase-like"/>
</dbReference>
<name>A0ABZ1UDV3_9BURK</name>
<dbReference type="EC" id="4.2.3.1" evidence="5"/>
<evidence type="ECO:0000259" key="6">
    <source>
        <dbReference type="Pfam" id="PF00291"/>
    </source>
</evidence>
<dbReference type="PANTHER" id="PTHR48078:SF6">
    <property type="entry name" value="L-THREONINE DEHYDRATASE CATABOLIC TDCB"/>
    <property type="match status" value="1"/>
</dbReference>
<proteinExistence type="inferred from homology"/>
<reference evidence="7 8" key="1">
    <citation type="journal article" date="2019" name="Int. J. Syst. Evol. Microbiol.">
        <title>The Draft Whole-Genome Sequence of the Antibiotic Producer Empedobacter haloabium ATCC 31962 Provides Indications for Its Taxonomic Reclassification.</title>
        <authorList>
            <person name="Miess H."/>
            <person name="Arlt P."/>
            <person name="Apel A.K."/>
            <person name="Weber T."/>
            <person name="Nieselt K."/>
            <person name="Hanssen F."/>
            <person name="Czemmel S."/>
            <person name="Nahnsen S."/>
            <person name="Gross H."/>
        </authorList>
    </citation>
    <scope>NUCLEOTIDE SEQUENCE [LARGE SCALE GENOMIC DNA]</scope>
    <source>
        <strain evidence="7 8">ATCC 31962</strain>
    </source>
</reference>
<dbReference type="InterPro" id="IPR001926">
    <property type="entry name" value="TrpB-like_PALP"/>
</dbReference>
<evidence type="ECO:0000256" key="5">
    <source>
        <dbReference type="NCBIfam" id="TIGR00260"/>
    </source>
</evidence>
<dbReference type="Pfam" id="PF00291">
    <property type="entry name" value="PALP"/>
    <property type="match status" value="1"/>
</dbReference>
<accession>A0ABZ1UDV3</accession>
<dbReference type="InterPro" id="IPR050147">
    <property type="entry name" value="Ser/Thr_Dehydratase"/>
</dbReference>
<evidence type="ECO:0000313" key="7">
    <source>
        <dbReference type="EMBL" id="WUR11027.1"/>
    </source>
</evidence>
<keyword evidence="8" id="KW-1185">Reference proteome</keyword>
<keyword evidence="4 7" id="KW-0456">Lyase</keyword>
<evidence type="ECO:0000256" key="2">
    <source>
        <dbReference type="ARBA" id="ARBA00005517"/>
    </source>
</evidence>
<sequence length="400" mass="42325">MSFETGYTLRCLHCHTNYAINEAGYCCPTCELDGALDVLYDYERIGAGFRQDVARHDSFDMWRYRSLLPIAPDFRPALHTGGSPLYELKQDGGGRVLVKDDTRNPTGSLKDRASALAAALAAGQGFDTIATASTGNAAAALACMSAASGLRCVIFAPSSAPREKLAQMRAYGASVIEVEGGYDEAFVACYRACKENGWYNRSTGINSYMSEGKKTVAFEIAEQMQWQVPDRVFVPVGNGCIVGAVYKGFHELYKMGCTDRVPRIMGVQAAGSDFMYRAWRAGTGPNGAEARPARTSAGSISVALPRDRIKALRAIEHSGGEFVTVSDAEIFDAVTALARSCGVFAEAGAAAAYAGMRKWGGPAAGETAVVLVTGTGLKDIAGLLRSGVLAEGVEGQVVAA</sequence>
<comment type="cofactor">
    <cofactor evidence="1">
        <name>pyridoxal 5'-phosphate</name>
        <dbReference type="ChEBI" id="CHEBI:597326"/>
    </cofactor>
</comment>
<feature type="domain" description="Tryptophan synthase beta chain-like PALP" evidence="6">
    <location>
        <begin position="78"/>
        <end position="374"/>
    </location>
</feature>
<protein>
    <recommendedName>
        <fullName evidence="5">Threonine synthase</fullName>
        <ecNumber evidence="5">4.2.3.1</ecNumber>
    </recommendedName>
</protein>